<protein>
    <submittedName>
        <fullName evidence="1">Uncharacterized protein</fullName>
    </submittedName>
</protein>
<dbReference type="EMBL" id="CP093246">
    <property type="protein sequence ID" value="UNH32397.1"/>
    <property type="molecule type" value="Genomic_DNA"/>
</dbReference>
<geneLocation type="plasmid" evidence="1 2">
    <name>pW51-a</name>
</geneLocation>
<name>A0A9Q8Q525_9GAMM</name>
<gene>
    <name evidence="1" type="ORF">MNY72_16840</name>
</gene>
<dbReference type="AlphaFoldDB" id="A0A9Q8Q525"/>
<evidence type="ECO:0000313" key="2">
    <source>
        <dbReference type="Proteomes" id="UP000829116"/>
    </source>
</evidence>
<reference evidence="1" key="1">
    <citation type="submission" date="2022-03" db="EMBL/GenBank/DDBJ databases">
        <title>ESBL-producing Moellerella wisconsensis and Escherichia marmotae isolated from wild game meat.</title>
        <authorList>
            <person name="Biggel M."/>
        </authorList>
    </citation>
    <scope>NUCLEOTIDE SEQUENCE</scope>
    <source>
        <strain evidence="1">W51</strain>
        <plasmid evidence="1">pW51-a</plasmid>
    </source>
</reference>
<dbReference type="Proteomes" id="UP000829116">
    <property type="component" value="Plasmid pW51-a"/>
</dbReference>
<evidence type="ECO:0000313" key="1">
    <source>
        <dbReference type="EMBL" id="UNH32397.1"/>
    </source>
</evidence>
<keyword evidence="1" id="KW-0614">Plasmid</keyword>
<organism evidence="1 2">
    <name type="scientific">Moellerella wisconsensis</name>
    <dbReference type="NCBI Taxonomy" id="158849"/>
    <lineage>
        <taxon>Bacteria</taxon>
        <taxon>Pseudomonadati</taxon>
        <taxon>Pseudomonadota</taxon>
        <taxon>Gammaproteobacteria</taxon>
        <taxon>Enterobacterales</taxon>
        <taxon>Morganellaceae</taxon>
        <taxon>Moellerella</taxon>
    </lineage>
</organism>
<accession>A0A9Q8Q525</accession>
<dbReference type="RefSeq" id="WP_241542919.1">
    <property type="nucleotide sequence ID" value="NZ_CAWQWN010000002.1"/>
</dbReference>
<proteinExistence type="predicted"/>
<sequence>MAKYINFDTSVVEPQSSFTVEMIDDLVGYVQDNSPSGRSISLFDTLPVFEETFVINTYHPMAPVSLEIHFFRDDAGNWWPYMTVDALCLVNKLTAYGYGLMDSEG</sequence>